<gene>
    <name evidence="1" type="ORF">AAFH96_05830</name>
</gene>
<protein>
    <submittedName>
        <fullName evidence="1">Capsid cement protein</fullName>
    </submittedName>
</protein>
<comment type="caution">
    <text evidence="1">The sequence shown here is derived from an EMBL/GenBank/DDBJ whole genome shotgun (WGS) entry which is preliminary data.</text>
</comment>
<organism evidence="1 2">
    <name type="scientific">Polymorphospora lycopeni</name>
    <dbReference type="NCBI Taxonomy" id="3140240"/>
    <lineage>
        <taxon>Bacteria</taxon>
        <taxon>Bacillati</taxon>
        <taxon>Actinomycetota</taxon>
        <taxon>Actinomycetes</taxon>
        <taxon>Micromonosporales</taxon>
        <taxon>Micromonosporaceae</taxon>
        <taxon>Polymorphospora</taxon>
    </lineage>
</organism>
<sequence length="119" mass="11430">MGAYEAKYVWADQIGGTASAAITGGQVLAVSGNGTVGPAGAASAAVIGVAAFDAASGTRVSYYPRGKVHVSTADGAITAGDRVDSAAAGAVASGTAGVNNIGIALTTAADEALVEWMEI</sequence>
<name>A0ABV5CKU8_9ACTN</name>
<keyword evidence="2" id="KW-1185">Reference proteome</keyword>
<dbReference type="Proteomes" id="UP001582793">
    <property type="component" value="Unassembled WGS sequence"/>
</dbReference>
<dbReference type="RefSeq" id="WP_375733339.1">
    <property type="nucleotide sequence ID" value="NZ_JBCGDC010000011.1"/>
</dbReference>
<evidence type="ECO:0000313" key="1">
    <source>
        <dbReference type="EMBL" id="MFB6392624.1"/>
    </source>
</evidence>
<dbReference type="EMBL" id="JBCGDC010000011">
    <property type="protein sequence ID" value="MFB6392624.1"/>
    <property type="molecule type" value="Genomic_DNA"/>
</dbReference>
<proteinExistence type="predicted"/>
<accession>A0ABV5CKU8</accession>
<evidence type="ECO:0000313" key="2">
    <source>
        <dbReference type="Proteomes" id="UP001582793"/>
    </source>
</evidence>
<dbReference type="InterPro" id="IPR011231">
    <property type="entry name" value="Phage_VT1-Sakai_H0018"/>
</dbReference>
<reference evidence="1 2" key="1">
    <citation type="submission" date="2024-04" db="EMBL/GenBank/DDBJ databases">
        <title>Polymorphospora sp. isolated from Baiyangdian Lake in Xiong'an New Area.</title>
        <authorList>
            <person name="Zhang X."/>
            <person name="Liu J."/>
        </authorList>
    </citation>
    <scope>NUCLEOTIDE SEQUENCE [LARGE SCALE GENOMIC DNA]</scope>
    <source>
        <strain evidence="1 2">2-325</strain>
    </source>
</reference>
<dbReference type="Pfam" id="PF09956">
    <property type="entry name" value="Phage_cement_2"/>
    <property type="match status" value="1"/>
</dbReference>